<reference evidence="1 2" key="1">
    <citation type="submission" date="2019-09" db="EMBL/GenBank/DDBJ databases">
        <title>Genome sequence of Hymenobacter sp. M3.</title>
        <authorList>
            <person name="Srinivasan S."/>
        </authorList>
    </citation>
    <scope>NUCLEOTIDE SEQUENCE [LARGE SCALE GENOMIC DNA]</scope>
    <source>
        <strain evidence="1 2">M3</strain>
    </source>
</reference>
<comment type="caution">
    <text evidence="1">The sequence shown here is derived from an EMBL/GenBank/DDBJ whole genome shotgun (WGS) entry which is preliminary data.</text>
</comment>
<dbReference type="AlphaFoldDB" id="A0A7L5A3E5"/>
<name>A0A7L5A3E5_9BACT</name>
<evidence type="ECO:0000313" key="2">
    <source>
        <dbReference type="Proteomes" id="UP000326380"/>
    </source>
</evidence>
<keyword evidence="2" id="KW-1185">Reference proteome</keyword>
<dbReference type="EMBL" id="VTWU01000002">
    <property type="protein sequence ID" value="KAA9338550.1"/>
    <property type="molecule type" value="Genomic_DNA"/>
</dbReference>
<proteinExistence type="predicted"/>
<sequence>MSEPTEPAAGANALPPDFYEKLAPCLNMCGMGCMQLFTRPNDPLPQEITALTGLDMAETRMISAINSNDTLSRQFMEEPGMLYMYLLVGRLALESPLAEPVLHYLKQSAGFNDQQLTGLHEHALNFGATMVELVGNYVASSDEDASALELLRLQVEGAFARLTDTLTIVDVTQPEAAEPEENLLLDLDAEPVLEIGFLEPQLQMLRLAVNLTKLLPLISDSAFAQALPALRGCPAPALDALADRLSEAEAEARIPLSLPELVVLYQATQVLAMALLSNVLDVLRWQEVMGDAERETPMSAEDFSQSQEIICSMISGFVEFVQENFADEPVIAEVRAETVALADLL</sequence>
<gene>
    <name evidence="1" type="ORF">F0P96_06875</name>
</gene>
<protein>
    <submittedName>
        <fullName evidence="1">Uncharacterized protein</fullName>
    </submittedName>
</protein>
<organism evidence="1 2">
    <name type="scientific">Hymenobacter busanensis</name>
    <dbReference type="NCBI Taxonomy" id="2607656"/>
    <lineage>
        <taxon>Bacteria</taxon>
        <taxon>Pseudomonadati</taxon>
        <taxon>Bacteroidota</taxon>
        <taxon>Cytophagia</taxon>
        <taxon>Cytophagales</taxon>
        <taxon>Hymenobacteraceae</taxon>
        <taxon>Hymenobacter</taxon>
    </lineage>
</organism>
<accession>A0A7L5A3E5</accession>
<dbReference type="Proteomes" id="UP000326380">
    <property type="component" value="Unassembled WGS sequence"/>
</dbReference>
<dbReference type="RefSeq" id="WP_151078099.1">
    <property type="nucleotide sequence ID" value="NZ_CP047647.1"/>
</dbReference>
<evidence type="ECO:0000313" key="1">
    <source>
        <dbReference type="EMBL" id="KAA9338550.1"/>
    </source>
</evidence>